<evidence type="ECO:0000313" key="2">
    <source>
        <dbReference type="Proteomes" id="UP001597460"/>
    </source>
</evidence>
<evidence type="ECO:0000313" key="1">
    <source>
        <dbReference type="EMBL" id="MFD2533383.1"/>
    </source>
</evidence>
<gene>
    <name evidence="1" type="ORF">ACFSVN_13090</name>
</gene>
<proteinExistence type="predicted"/>
<dbReference type="Gene3D" id="3.10.450.710">
    <property type="entry name" value="Tgt2/MlaC"/>
    <property type="match status" value="1"/>
</dbReference>
<comment type="caution">
    <text evidence="1">The sequence shown here is derived from an EMBL/GenBank/DDBJ whole genome shotgun (WGS) entry which is preliminary data.</text>
</comment>
<accession>A0ABW5JPE9</accession>
<keyword evidence="2" id="KW-1185">Reference proteome</keyword>
<dbReference type="Proteomes" id="UP001597460">
    <property type="component" value="Unassembled WGS sequence"/>
</dbReference>
<protein>
    <submittedName>
        <fullName evidence="1">Phospholipid-binding protein MlaC</fullName>
    </submittedName>
</protein>
<dbReference type="EMBL" id="JBHULI010000025">
    <property type="protein sequence ID" value="MFD2533383.1"/>
    <property type="molecule type" value="Genomic_DNA"/>
</dbReference>
<dbReference type="InterPro" id="IPR008869">
    <property type="entry name" value="MlaC/ttg2D"/>
</dbReference>
<dbReference type="InterPro" id="IPR042245">
    <property type="entry name" value="Tgt2/MlaC_sf"/>
</dbReference>
<reference evidence="2" key="1">
    <citation type="journal article" date="2019" name="Int. J. Syst. Evol. Microbiol.">
        <title>The Global Catalogue of Microorganisms (GCM) 10K type strain sequencing project: providing services to taxonomists for standard genome sequencing and annotation.</title>
        <authorList>
            <consortium name="The Broad Institute Genomics Platform"/>
            <consortium name="The Broad Institute Genome Sequencing Center for Infectious Disease"/>
            <person name="Wu L."/>
            <person name="Ma J."/>
        </authorList>
    </citation>
    <scope>NUCLEOTIDE SEQUENCE [LARGE SCALE GENOMIC DNA]</scope>
    <source>
        <strain evidence="2">KCTC 52042</strain>
    </source>
</reference>
<organism evidence="1 2">
    <name type="scientific">Gracilimonas halophila</name>
    <dbReference type="NCBI Taxonomy" id="1834464"/>
    <lineage>
        <taxon>Bacteria</taxon>
        <taxon>Pseudomonadati</taxon>
        <taxon>Balneolota</taxon>
        <taxon>Balneolia</taxon>
        <taxon>Balneolales</taxon>
        <taxon>Balneolaceae</taxon>
        <taxon>Gracilimonas</taxon>
    </lineage>
</organism>
<dbReference type="PANTHER" id="PTHR36573:SF1">
    <property type="entry name" value="INTERMEMBRANE PHOSPHOLIPID TRANSPORT SYSTEM BINDING PROTEIN MLAC"/>
    <property type="match status" value="1"/>
</dbReference>
<dbReference type="Pfam" id="PF05494">
    <property type="entry name" value="MlaC"/>
    <property type="match status" value="1"/>
</dbReference>
<sequence length="202" mass="23068">MNMIKFLETTVITFLLSLVLLSSAIAQNANDEIRGMLEERDEQIKELLGAEGTEYTDAQRAELKEIINGVIDFEAMAREALDDTFDTISEEERNEFVELFSTIVRDQSLNKLDIYRAKVTYTSIESNDGDARIETLAELDNVRTPVNYEMELENGEWVITDMEIDDVSTAGSYNRQFQRIINQKGFDSLMSSLRKRAERANG</sequence>
<dbReference type="PANTHER" id="PTHR36573">
    <property type="entry name" value="INTERMEMBRANE PHOSPHOLIPID TRANSPORT SYSTEM BINDING PROTEIN MLAC"/>
    <property type="match status" value="1"/>
</dbReference>
<name>A0ABW5JPE9_9BACT</name>